<evidence type="ECO:0000259" key="9">
    <source>
        <dbReference type="Pfam" id="PF00218"/>
    </source>
</evidence>
<evidence type="ECO:0000313" key="10">
    <source>
        <dbReference type="EMBL" id="PTL88477.1"/>
    </source>
</evidence>
<dbReference type="EMBL" id="LXWN01000001">
    <property type="protein sequence ID" value="PTL88477.1"/>
    <property type="molecule type" value="Genomic_DNA"/>
</dbReference>
<dbReference type="PANTHER" id="PTHR22854:SF2">
    <property type="entry name" value="INDOLE-3-GLYCEROL-PHOSPHATE SYNTHASE"/>
    <property type="match status" value="1"/>
</dbReference>
<evidence type="ECO:0000256" key="3">
    <source>
        <dbReference type="ARBA" id="ARBA00012362"/>
    </source>
</evidence>
<dbReference type="InterPro" id="IPR045186">
    <property type="entry name" value="Indole-3-glycerol_P_synth"/>
</dbReference>
<keyword evidence="7" id="KW-0057">Aromatic amino acid biosynthesis</keyword>
<dbReference type="Proteomes" id="UP000241022">
    <property type="component" value="Unassembled WGS sequence"/>
</dbReference>
<dbReference type="GO" id="GO:0004425">
    <property type="term" value="F:indole-3-glycerol-phosphate synthase activity"/>
    <property type="evidence" value="ECO:0007669"/>
    <property type="project" value="UniProtKB-EC"/>
</dbReference>
<keyword evidence="4" id="KW-0028">Amino-acid biosynthesis</keyword>
<accession>A0A2R6TCW6</accession>
<dbReference type="AlphaFoldDB" id="A0A2R6TCW6"/>
<dbReference type="Gene3D" id="3.20.20.70">
    <property type="entry name" value="Aldolase class I"/>
    <property type="match status" value="1"/>
</dbReference>
<dbReference type="Pfam" id="PF00218">
    <property type="entry name" value="IGPS"/>
    <property type="match status" value="1"/>
</dbReference>
<dbReference type="InterPro" id="IPR013798">
    <property type="entry name" value="Indole-3-glycerol_P_synth_dom"/>
</dbReference>
<reference evidence="11" key="1">
    <citation type="submission" date="2016-05" db="EMBL/GenBank/DDBJ databases">
        <authorList>
            <person name="Dupont C."/>
            <person name="Santoro A."/>
        </authorList>
    </citation>
    <scope>NUCLEOTIDE SEQUENCE [LARGE SCALE GENOMIC DNA]</scope>
    <source>
        <strain evidence="11">U25</strain>
    </source>
</reference>
<comment type="caution">
    <text evidence="10">The sequence shown here is derived from an EMBL/GenBank/DDBJ whole genome shotgun (WGS) entry which is preliminary data.</text>
</comment>
<dbReference type="SUPFAM" id="SSF51366">
    <property type="entry name" value="Ribulose-phoshate binding barrel"/>
    <property type="match status" value="1"/>
</dbReference>
<proteinExistence type="predicted"/>
<evidence type="ECO:0000256" key="2">
    <source>
        <dbReference type="ARBA" id="ARBA00004696"/>
    </source>
</evidence>
<keyword evidence="6" id="KW-0822">Tryptophan biosynthesis</keyword>
<sequence length="148" mass="16600">MKDITIDKIQIDAAKKIGADYFLLIQSLFDKKMVLEMDELIEYGHKNGVKVIVEAHTSEEFENACKTNADIVGINNRNLDTLKIDLNTTKKILEKSNSSKIIISESGIESKEDIRFLHKCGARGYLVGTAIMKNENIEQTVRGLVNSI</sequence>
<evidence type="ECO:0000256" key="4">
    <source>
        <dbReference type="ARBA" id="ARBA00022605"/>
    </source>
</evidence>
<protein>
    <recommendedName>
        <fullName evidence="3">indole-3-glycerol-phosphate synthase</fullName>
        <ecNumber evidence="3">4.1.1.48</ecNumber>
    </recommendedName>
</protein>
<evidence type="ECO:0000256" key="7">
    <source>
        <dbReference type="ARBA" id="ARBA00023141"/>
    </source>
</evidence>
<dbReference type="EC" id="4.1.1.48" evidence="3"/>
<dbReference type="InterPro" id="IPR013785">
    <property type="entry name" value="Aldolase_TIM"/>
</dbReference>
<evidence type="ECO:0000256" key="1">
    <source>
        <dbReference type="ARBA" id="ARBA00001633"/>
    </source>
</evidence>
<dbReference type="PANTHER" id="PTHR22854">
    <property type="entry name" value="TRYPTOPHAN BIOSYNTHESIS PROTEIN"/>
    <property type="match status" value="1"/>
</dbReference>
<gene>
    <name evidence="10" type="ORF">A7X95_01815</name>
</gene>
<name>A0A2R6TCW6_9ARCH</name>
<dbReference type="UniPathway" id="UPA00035">
    <property type="reaction ID" value="UER00043"/>
</dbReference>
<reference evidence="10 11" key="2">
    <citation type="submission" date="2018-04" db="EMBL/GenBank/DDBJ databases">
        <title>Transcriptomics of ammonia oxidizing archaea.</title>
        <authorList>
            <person name="Carini P."/>
        </authorList>
    </citation>
    <scope>NUCLEOTIDE SEQUENCE [LARGE SCALE GENOMIC DNA]</scope>
    <source>
        <strain evidence="10 11">U25</strain>
    </source>
</reference>
<evidence type="ECO:0000256" key="6">
    <source>
        <dbReference type="ARBA" id="ARBA00022822"/>
    </source>
</evidence>
<organism evidence="10 11">
    <name type="scientific">Candidatus Nitrosopelagicus brevis</name>
    <dbReference type="NCBI Taxonomy" id="1410606"/>
    <lineage>
        <taxon>Archaea</taxon>
        <taxon>Nitrososphaerota</taxon>
    </lineage>
</organism>
<dbReference type="GO" id="GO:0004640">
    <property type="term" value="F:phosphoribosylanthranilate isomerase activity"/>
    <property type="evidence" value="ECO:0007669"/>
    <property type="project" value="TreeGrafter"/>
</dbReference>
<evidence type="ECO:0000256" key="8">
    <source>
        <dbReference type="ARBA" id="ARBA00023239"/>
    </source>
</evidence>
<keyword evidence="8" id="KW-0456">Lyase</keyword>
<comment type="catalytic activity">
    <reaction evidence="1">
        <text>1-(2-carboxyphenylamino)-1-deoxy-D-ribulose 5-phosphate + H(+) = (1S,2R)-1-C-(indol-3-yl)glycerol 3-phosphate + CO2 + H2O</text>
        <dbReference type="Rhea" id="RHEA:23476"/>
        <dbReference type="ChEBI" id="CHEBI:15377"/>
        <dbReference type="ChEBI" id="CHEBI:15378"/>
        <dbReference type="ChEBI" id="CHEBI:16526"/>
        <dbReference type="ChEBI" id="CHEBI:58613"/>
        <dbReference type="ChEBI" id="CHEBI:58866"/>
        <dbReference type="EC" id="4.1.1.48"/>
    </reaction>
</comment>
<dbReference type="InterPro" id="IPR011060">
    <property type="entry name" value="RibuloseP-bd_barrel"/>
</dbReference>
<keyword evidence="11" id="KW-1185">Reference proteome</keyword>
<evidence type="ECO:0000256" key="5">
    <source>
        <dbReference type="ARBA" id="ARBA00022793"/>
    </source>
</evidence>
<dbReference type="GO" id="GO:0000162">
    <property type="term" value="P:L-tryptophan biosynthetic process"/>
    <property type="evidence" value="ECO:0007669"/>
    <property type="project" value="UniProtKB-UniPathway"/>
</dbReference>
<evidence type="ECO:0000313" key="11">
    <source>
        <dbReference type="Proteomes" id="UP000241022"/>
    </source>
</evidence>
<feature type="domain" description="Indole-3-glycerol phosphate synthase" evidence="9">
    <location>
        <begin position="1"/>
        <end position="144"/>
    </location>
</feature>
<keyword evidence="5" id="KW-0210">Decarboxylase</keyword>
<comment type="pathway">
    <text evidence="2">Amino-acid biosynthesis; L-tryptophan biosynthesis; L-tryptophan from chorismate: step 4/5.</text>
</comment>